<keyword evidence="3" id="KW-1185">Reference proteome</keyword>
<organism evidence="2 3">
    <name type="scientific">Elysia crispata</name>
    <name type="common">lettuce slug</name>
    <dbReference type="NCBI Taxonomy" id="231223"/>
    <lineage>
        <taxon>Eukaryota</taxon>
        <taxon>Metazoa</taxon>
        <taxon>Spiralia</taxon>
        <taxon>Lophotrochozoa</taxon>
        <taxon>Mollusca</taxon>
        <taxon>Gastropoda</taxon>
        <taxon>Heterobranchia</taxon>
        <taxon>Euthyneura</taxon>
        <taxon>Panpulmonata</taxon>
        <taxon>Sacoglossa</taxon>
        <taxon>Placobranchoidea</taxon>
        <taxon>Plakobranchidae</taxon>
        <taxon>Elysia</taxon>
    </lineage>
</organism>
<feature type="region of interest" description="Disordered" evidence="1">
    <location>
        <begin position="74"/>
        <end position="97"/>
    </location>
</feature>
<evidence type="ECO:0000256" key="1">
    <source>
        <dbReference type="SAM" id="MobiDB-lite"/>
    </source>
</evidence>
<reference evidence="2" key="1">
    <citation type="journal article" date="2023" name="G3 (Bethesda)">
        <title>A reference genome for the long-term kleptoplast-retaining sea slug Elysia crispata morphotype clarki.</title>
        <authorList>
            <person name="Eastman K.E."/>
            <person name="Pendleton A.L."/>
            <person name="Shaikh M.A."/>
            <person name="Suttiyut T."/>
            <person name="Ogas R."/>
            <person name="Tomko P."/>
            <person name="Gavelis G."/>
            <person name="Widhalm J.R."/>
            <person name="Wisecaver J.H."/>
        </authorList>
    </citation>
    <scope>NUCLEOTIDE SEQUENCE</scope>
    <source>
        <strain evidence="2">ECLA1</strain>
    </source>
</reference>
<dbReference type="Proteomes" id="UP001283361">
    <property type="component" value="Unassembled WGS sequence"/>
</dbReference>
<evidence type="ECO:0000313" key="3">
    <source>
        <dbReference type="Proteomes" id="UP001283361"/>
    </source>
</evidence>
<dbReference type="AlphaFoldDB" id="A0AAE1A6F8"/>
<comment type="caution">
    <text evidence="2">The sequence shown here is derived from an EMBL/GenBank/DDBJ whole genome shotgun (WGS) entry which is preliminary data.</text>
</comment>
<protein>
    <submittedName>
        <fullName evidence="2">Uncharacterized protein</fullName>
    </submittedName>
</protein>
<evidence type="ECO:0000313" key="2">
    <source>
        <dbReference type="EMBL" id="KAK3782090.1"/>
    </source>
</evidence>
<dbReference type="EMBL" id="JAWDGP010002538">
    <property type="protein sequence ID" value="KAK3782090.1"/>
    <property type="molecule type" value="Genomic_DNA"/>
</dbReference>
<name>A0AAE1A6F8_9GAST</name>
<gene>
    <name evidence="2" type="ORF">RRG08_052356</name>
</gene>
<accession>A0AAE1A6F8</accession>
<feature type="region of interest" description="Disordered" evidence="1">
    <location>
        <begin position="16"/>
        <end position="38"/>
    </location>
</feature>
<sequence length="131" mass="14288">MSELTFEMTISHIHHPEKDQVKKRPQLTPACCNGDPDLGSGIQVTSTLYPPGRPWPQSIQGLALLGAHGRTHNHTHRCVHTAGQGEEEKEEEEKDGRGLEAGCTVCIYVISNAIYSFQPHSLLALPLLGLG</sequence>
<proteinExistence type="predicted"/>